<keyword evidence="4" id="KW-1185">Reference proteome</keyword>
<dbReference type="Gene3D" id="3.50.50.60">
    <property type="entry name" value="FAD/NAD(P)-binding domain"/>
    <property type="match status" value="1"/>
</dbReference>
<gene>
    <name evidence="3" type="ORF">O4U47_09650</name>
</gene>
<dbReference type="Proteomes" id="UP001165685">
    <property type="component" value="Unassembled WGS sequence"/>
</dbReference>
<name>A0ABT4TJ93_9ACTN</name>
<comment type="similarity">
    <text evidence="1">Belongs to the flavin-dependent halogenase family. Bacterial tryptophan halogenase subfamily.</text>
</comment>
<comment type="caution">
    <text evidence="3">The sequence shown here is derived from an EMBL/GenBank/DDBJ whole genome shotgun (WGS) entry which is preliminary data.</text>
</comment>
<feature type="domain" description="FAD-binding" evidence="2">
    <location>
        <begin position="13"/>
        <end position="210"/>
    </location>
</feature>
<evidence type="ECO:0000256" key="1">
    <source>
        <dbReference type="ARBA" id="ARBA00038396"/>
    </source>
</evidence>
<evidence type="ECO:0000313" key="4">
    <source>
        <dbReference type="Proteomes" id="UP001165685"/>
    </source>
</evidence>
<dbReference type="Pfam" id="PF01494">
    <property type="entry name" value="FAD_binding_3"/>
    <property type="match status" value="1"/>
</dbReference>
<sequence length="572" mass="63865">MTGPREPSAPEAYDVAVVGGGVAGLTLALELRRSRPDTRIVVVERQRHPVPETVHKVGESTVEVAGHYLREVLGLSEHLRSEQLDKFGLRVFFSQGDNSDITRRVELGHSEAPPAAVGTYQLDRGRLENALGRELRHRGVRFLPGSRVESLDLGAEEDHRLLVRTPDGGERRIGARWVVDATGRSSLLKRRLGLGRRVGHRANAAWFRVGHPIDIGDWSDDPQWQARIKEGRRELSTNHLMGPGYWVWLIRLSSDAISIGIVTDPALHPFEATNRFDRALEWLAEHEPQCAAAVTGHREEVRDFRVMKDYAYGCEQVFSADGWCLAGEAGVFLDPLYSPGLDLIAIGNGLITDLVTRALDGEDVEERAAIHDRMFLLIAEGWLAVYEDQYPLMGAPRPMLVKIIWDTAVYWAVIGLLYFQNRIRDLGDLPGAVAGLGRFSVWSREVQRFLREWGAVDDSAGPAAFVRFYDFAFMPRLHVGMTADLGDGGLEERFAANLRFIEHLSGQLVATVMAEFEADPGNGDKRRLLRRWRDNEVLMDLVAVHEQDRSTDPVDDGWITLGGDLLASGGRR</sequence>
<dbReference type="SUPFAM" id="SSF51905">
    <property type="entry name" value="FAD/NAD(P)-binding domain"/>
    <property type="match status" value="1"/>
</dbReference>
<dbReference type="PANTHER" id="PTHR43747:SF1">
    <property type="entry name" value="SLR1998 PROTEIN"/>
    <property type="match status" value="1"/>
</dbReference>
<proteinExistence type="inferred from homology"/>
<organism evidence="3 4">
    <name type="scientific">Nocardiopsis suaedae</name>
    <dbReference type="NCBI Taxonomy" id="3018444"/>
    <lineage>
        <taxon>Bacteria</taxon>
        <taxon>Bacillati</taxon>
        <taxon>Actinomycetota</taxon>
        <taxon>Actinomycetes</taxon>
        <taxon>Streptosporangiales</taxon>
        <taxon>Nocardiopsidaceae</taxon>
        <taxon>Nocardiopsis</taxon>
    </lineage>
</organism>
<protein>
    <submittedName>
        <fullName evidence="3">FAD-dependent oxidoreductase</fullName>
    </submittedName>
</protein>
<dbReference type="InterPro" id="IPR050816">
    <property type="entry name" value="Flavin-dep_Halogenase_NPB"/>
</dbReference>
<dbReference type="PANTHER" id="PTHR43747">
    <property type="entry name" value="FAD-BINDING PROTEIN"/>
    <property type="match status" value="1"/>
</dbReference>
<evidence type="ECO:0000259" key="2">
    <source>
        <dbReference type="Pfam" id="PF01494"/>
    </source>
</evidence>
<reference evidence="3" key="1">
    <citation type="submission" date="2023-01" db="EMBL/GenBank/DDBJ databases">
        <title>Draft genome sequence of Nocardiopsis sp. LSu2-4 isolated from halophytes.</title>
        <authorList>
            <person name="Duangmal K."/>
            <person name="Chantavorakit T."/>
        </authorList>
    </citation>
    <scope>NUCLEOTIDE SEQUENCE</scope>
    <source>
        <strain evidence="3">LSu2-4</strain>
    </source>
</reference>
<dbReference type="EMBL" id="JAQFWP010000013">
    <property type="protein sequence ID" value="MDA2804775.1"/>
    <property type="molecule type" value="Genomic_DNA"/>
</dbReference>
<dbReference type="InterPro" id="IPR002938">
    <property type="entry name" value="FAD-bd"/>
</dbReference>
<dbReference type="InterPro" id="IPR036188">
    <property type="entry name" value="FAD/NAD-bd_sf"/>
</dbReference>
<dbReference type="RefSeq" id="WP_270677355.1">
    <property type="nucleotide sequence ID" value="NZ_JAQFWP010000013.1"/>
</dbReference>
<accession>A0ABT4TJ93</accession>
<evidence type="ECO:0000313" key="3">
    <source>
        <dbReference type="EMBL" id="MDA2804775.1"/>
    </source>
</evidence>